<evidence type="ECO:0000256" key="17">
    <source>
        <dbReference type="SAM" id="MobiDB-lite"/>
    </source>
</evidence>
<name>A0A6J1CV68_MOMCH</name>
<proteinExistence type="inferred from homology"/>
<dbReference type="AlphaFoldDB" id="A0A6J1CV68"/>
<evidence type="ECO:0000256" key="8">
    <source>
        <dbReference type="ARBA" id="ARBA00022801"/>
    </source>
</evidence>
<evidence type="ECO:0000256" key="4">
    <source>
        <dbReference type="ARBA" id="ARBA00022722"/>
    </source>
</evidence>
<evidence type="ECO:0000256" key="3">
    <source>
        <dbReference type="ARBA" id="ARBA00007845"/>
    </source>
</evidence>
<evidence type="ECO:0000256" key="16">
    <source>
        <dbReference type="SAM" id="Coils"/>
    </source>
</evidence>
<keyword evidence="7" id="KW-0227">DNA damage</keyword>
<evidence type="ECO:0000256" key="15">
    <source>
        <dbReference type="ARBA" id="ARBA00023242"/>
    </source>
</evidence>
<evidence type="ECO:0000256" key="1">
    <source>
        <dbReference type="ARBA" id="ARBA00001936"/>
    </source>
</evidence>
<dbReference type="InterPro" id="IPR036890">
    <property type="entry name" value="HATPase_C_sf"/>
</dbReference>
<dbReference type="KEGG" id="mcha:111014666"/>
<evidence type="ECO:0000256" key="5">
    <source>
        <dbReference type="ARBA" id="ARBA00022741"/>
    </source>
</evidence>
<feature type="domain" description="Morc S5" evidence="18">
    <location>
        <begin position="424"/>
        <end position="570"/>
    </location>
</feature>
<accession>A0A6J1CV68</accession>
<dbReference type="GO" id="GO:0005634">
    <property type="term" value="C:nucleus"/>
    <property type="evidence" value="ECO:0007669"/>
    <property type="project" value="UniProtKB-SubCell"/>
</dbReference>
<comment type="similarity">
    <text evidence="3">Belongs to the MORC ATPase protein family.</text>
</comment>
<keyword evidence="11" id="KW-0694">RNA-binding</keyword>
<dbReference type="GO" id="GO:0031349">
    <property type="term" value="P:positive regulation of defense response"/>
    <property type="evidence" value="ECO:0007669"/>
    <property type="project" value="UniProtKB-ARBA"/>
</dbReference>
<dbReference type="OrthoDB" id="757982at2759"/>
<evidence type="ECO:0000256" key="6">
    <source>
        <dbReference type="ARBA" id="ARBA00022759"/>
    </source>
</evidence>
<keyword evidence="6" id="KW-0255">Endonuclease</keyword>
<dbReference type="SUPFAM" id="SSF55874">
    <property type="entry name" value="ATPase domain of HSP90 chaperone/DNA topoisomerase II/histidine kinase"/>
    <property type="match status" value="1"/>
</dbReference>
<feature type="region of interest" description="Disordered" evidence="17">
    <location>
        <begin position="793"/>
        <end position="813"/>
    </location>
</feature>
<evidence type="ECO:0000313" key="19">
    <source>
        <dbReference type="Proteomes" id="UP000504603"/>
    </source>
</evidence>
<keyword evidence="13" id="KW-0943">RNA-mediated gene silencing</keyword>
<dbReference type="Proteomes" id="UP000504603">
    <property type="component" value="Unplaced"/>
</dbReference>
<dbReference type="GO" id="GO:0003723">
    <property type="term" value="F:RNA binding"/>
    <property type="evidence" value="ECO:0007669"/>
    <property type="project" value="UniProtKB-KW"/>
</dbReference>
<evidence type="ECO:0000256" key="10">
    <source>
        <dbReference type="ARBA" id="ARBA00022853"/>
    </source>
</evidence>
<keyword evidence="8" id="KW-0378">Hydrolase</keyword>
<dbReference type="GO" id="GO:0006325">
    <property type="term" value="P:chromatin organization"/>
    <property type="evidence" value="ECO:0007669"/>
    <property type="project" value="UniProtKB-KW"/>
</dbReference>
<dbReference type="InterPro" id="IPR045261">
    <property type="entry name" value="MORC_ATPase"/>
</dbReference>
<keyword evidence="14" id="KW-0234">DNA repair</keyword>
<keyword evidence="4" id="KW-0540">Nuclease</keyword>
<feature type="coiled-coil region" evidence="16">
    <location>
        <begin position="747"/>
        <end position="774"/>
    </location>
</feature>
<keyword evidence="10" id="KW-0156">Chromatin regulator</keyword>
<dbReference type="PANTHER" id="PTHR23336">
    <property type="entry name" value="ZINC FINGER CW-TYPE COILED-COIL DOMAIN PROTEIN 3"/>
    <property type="match status" value="1"/>
</dbReference>
<gene>
    <name evidence="20" type="primary">LOC111014666</name>
</gene>
<comment type="cofactor">
    <cofactor evidence="1">
        <name>Mn(2+)</name>
        <dbReference type="ChEBI" id="CHEBI:29035"/>
    </cofactor>
</comment>
<dbReference type="GO" id="GO:0005524">
    <property type="term" value="F:ATP binding"/>
    <property type="evidence" value="ECO:0007669"/>
    <property type="project" value="UniProtKB-KW"/>
</dbReference>
<evidence type="ECO:0000256" key="9">
    <source>
        <dbReference type="ARBA" id="ARBA00022840"/>
    </source>
</evidence>
<dbReference type="GeneID" id="111014666"/>
<keyword evidence="19" id="KW-1185">Reference proteome</keyword>
<evidence type="ECO:0000256" key="2">
    <source>
        <dbReference type="ARBA" id="ARBA00004123"/>
    </source>
</evidence>
<dbReference type="Pfam" id="PF13589">
    <property type="entry name" value="HATPase_c_3"/>
    <property type="match status" value="1"/>
</dbReference>
<dbReference type="InterPro" id="IPR041006">
    <property type="entry name" value="Morc_S5"/>
</dbReference>
<dbReference type="GO" id="GO:0016887">
    <property type="term" value="F:ATP hydrolysis activity"/>
    <property type="evidence" value="ECO:0007669"/>
    <property type="project" value="InterPro"/>
</dbReference>
<dbReference type="FunFam" id="3.30.565.10:FF:000075">
    <property type="entry name" value="MORC family CW-type zinc finger protein 4"/>
    <property type="match status" value="1"/>
</dbReference>
<keyword evidence="12 16" id="KW-0175">Coiled coil</keyword>
<protein>
    <submittedName>
        <fullName evidence="20">Protein MICRORCHIDIA 7-like</fullName>
    </submittedName>
</protein>
<dbReference type="GO" id="GO:0004519">
    <property type="term" value="F:endonuclease activity"/>
    <property type="evidence" value="ECO:0007669"/>
    <property type="project" value="UniProtKB-KW"/>
</dbReference>
<keyword evidence="5" id="KW-0547">Nucleotide-binding</keyword>
<keyword evidence="15" id="KW-0539">Nucleus</keyword>
<dbReference type="PANTHER" id="PTHR23336:SF58">
    <property type="entry name" value="PROTEIN MICRORCHIDIA 4"/>
    <property type="match status" value="1"/>
</dbReference>
<dbReference type="GO" id="GO:0006281">
    <property type="term" value="P:DNA repair"/>
    <property type="evidence" value="ECO:0007669"/>
    <property type="project" value="UniProtKB-KW"/>
</dbReference>
<evidence type="ECO:0000256" key="11">
    <source>
        <dbReference type="ARBA" id="ARBA00022884"/>
    </source>
</evidence>
<keyword evidence="9" id="KW-0067">ATP-binding</keyword>
<organism evidence="19 20">
    <name type="scientific">Momordica charantia</name>
    <name type="common">Bitter gourd</name>
    <name type="synonym">Balsam pear</name>
    <dbReference type="NCBI Taxonomy" id="3673"/>
    <lineage>
        <taxon>Eukaryota</taxon>
        <taxon>Viridiplantae</taxon>
        <taxon>Streptophyta</taxon>
        <taxon>Embryophyta</taxon>
        <taxon>Tracheophyta</taxon>
        <taxon>Spermatophyta</taxon>
        <taxon>Magnoliopsida</taxon>
        <taxon>eudicotyledons</taxon>
        <taxon>Gunneridae</taxon>
        <taxon>Pentapetalae</taxon>
        <taxon>rosids</taxon>
        <taxon>fabids</taxon>
        <taxon>Cucurbitales</taxon>
        <taxon>Cucurbitaceae</taxon>
        <taxon>Momordiceae</taxon>
        <taxon>Momordica</taxon>
    </lineage>
</organism>
<evidence type="ECO:0000259" key="18">
    <source>
        <dbReference type="Pfam" id="PF17942"/>
    </source>
</evidence>
<comment type="subcellular location">
    <subcellularLocation>
        <location evidence="2">Nucleus</location>
    </subcellularLocation>
</comment>
<dbReference type="RefSeq" id="XP_022145153.1">
    <property type="nucleotide sequence ID" value="XM_022289461.1"/>
</dbReference>
<evidence type="ECO:0000256" key="12">
    <source>
        <dbReference type="ARBA" id="ARBA00023054"/>
    </source>
</evidence>
<evidence type="ECO:0000256" key="7">
    <source>
        <dbReference type="ARBA" id="ARBA00022763"/>
    </source>
</evidence>
<sequence>MDDSSVIVDQEASGIIVDHGAQIPNALSTSSINGADISADGAASGCCFFVAGDGTDDSSFPVSKRKFGLGSGNGNFDAEDEEGCVPIAKSRKLEIPMLVAPLRSVKPTQSVNSVSPGSVVAEDLTLPLSTCSMEGFAENRGASPPINSCRQFWKAGDYEGNSDIDPISSSVGMDHVRVHPKFLHSNATSHKWALGAFAELLDNSLDEVCNGATYVHVDVLENERDGSKMLLIEDDGGGMSPDKMRRCMSLGYSSKRKMANTIGQYGNGFKTSTMRLGADVLVFSRCKGSDQRGPTQSIGMLSYTFLRDTGKEDIVVPMVDFEFKEDCWSKMMRSEDDWNRNLEIIARWSPYSNKEDLLEQFNFPKDQGTRIIIYNLWEDDEESLELDFDVDPHDIQIRGGNREEKNIKMAQLYPNSRHYLTYRHSLRIYASILYLRLPPGFRVILRGKDVEHHSIVDDLMLTKDILYRPHQLPSRAAQKQHSDMSVTVTIGFVKDARSHIDVQGFNVYHKNRLIKPFWRIWNPAGSDGRGVIGVLEANFVEPAHDKQGFEKTTVLTRLESRLIQIQKTYWTQNCHEVGYAARRRCVESDHKLNSQPNPIGKKSPVNSEKIILPHVGVNNVSTQAGTSPGSTMYTSNSHQLPAASSPAIARVSQMFGHLSPLLQPPTSNSNGMLFANSDAASLTKGKEEQSDLRERLTDPYVRQLVNYLSNERDKCRTQESKVVLLEKQLCEATQMLEEKEKERMVLIEFSSAEIIKKEKEIENLKKRLSDSSNSNSELCLRINQLETLIRKLSSSNNQPDTTKENMITSQANP</sequence>
<reference evidence="20" key="1">
    <citation type="submission" date="2025-08" db="UniProtKB">
        <authorList>
            <consortium name="RefSeq"/>
        </authorList>
    </citation>
    <scope>IDENTIFICATION</scope>
    <source>
        <strain evidence="20">OHB3-1</strain>
    </source>
</reference>
<evidence type="ECO:0000256" key="13">
    <source>
        <dbReference type="ARBA" id="ARBA00023158"/>
    </source>
</evidence>
<dbReference type="Gene3D" id="3.30.565.10">
    <property type="entry name" value="Histidine kinase-like ATPase, C-terminal domain"/>
    <property type="match status" value="1"/>
</dbReference>
<evidence type="ECO:0000313" key="20">
    <source>
        <dbReference type="RefSeq" id="XP_022145153.1"/>
    </source>
</evidence>
<evidence type="ECO:0000256" key="14">
    <source>
        <dbReference type="ARBA" id="ARBA00023204"/>
    </source>
</evidence>
<dbReference type="GO" id="GO:0031047">
    <property type="term" value="P:regulatory ncRNA-mediated gene silencing"/>
    <property type="evidence" value="ECO:0007669"/>
    <property type="project" value="UniProtKB-KW"/>
</dbReference>
<dbReference type="Pfam" id="PF17942">
    <property type="entry name" value="Morc6_S5"/>
    <property type="match status" value="1"/>
</dbReference>